<dbReference type="Pfam" id="PF16028">
    <property type="entry name" value="SLC3A2_N"/>
    <property type="match status" value="1"/>
</dbReference>
<dbReference type="PANTHER" id="PTHR46673:SF3">
    <property type="entry name" value="SOLUTE CARRIER FAMILY 3 (AMINO ACID TRANSPORTER HEAVY CHAIN), MEMBER 2A-RELATED"/>
    <property type="match status" value="1"/>
</dbReference>
<dbReference type="InterPro" id="IPR013780">
    <property type="entry name" value="Glyco_hydro_b"/>
</dbReference>
<dbReference type="InterPro" id="IPR042280">
    <property type="entry name" value="SLC3A2"/>
</dbReference>
<keyword evidence="2" id="KW-1133">Transmembrane helix</keyword>
<reference evidence="4" key="1">
    <citation type="submission" date="2022-07" db="EMBL/GenBank/DDBJ databases">
        <title>Chromosome-level genome of Muraenolepis orangiensis.</title>
        <authorList>
            <person name="Kim J."/>
        </authorList>
    </citation>
    <scope>NUCLEOTIDE SEQUENCE</scope>
    <source>
        <strain evidence="4">KU_S4_2022</strain>
        <tissue evidence="4">Muscle</tissue>
    </source>
</reference>
<feature type="compositionally biased region" description="Acidic residues" evidence="1">
    <location>
        <begin position="51"/>
        <end position="77"/>
    </location>
</feature>
<protein>
    <recommendedName>
        <fullName evidence="3">Solute carrier family 3 member 2 N-terminal domain-containing protein</fullName>
    </recommendedName>
</protein>
<name>A0A9Q0IXT5_9TELE</name>
<evidence type="ECO:0000313" key="5">
    <source>
        <dbReference type="Proteomes" id="UP001148018"/>
    </source>
</evidence>
<comment type="caution">
    <text evidence="4">The sequence shown here is derived from an EMBL/GenBank/DDBJ whole genome shotgun (WGS) entry which is preliminary data.</text>
</comment>
<keyword evidence="2" id="KW-0812">Transmembrane</keyword>
<dbReference type="GO" id="GO:0015823">
    <property type="term" value="P:phenylalanine transport"/>
    <property type="evidence" value="ECO:0007669"/>
    <property type="project" value="TreeGrafter"/>
</dbReference>
<proteinExistence type="predicted"/>
<dbReference type="GO" id="GO:1904273">
    <property type="term" value="P:L-alanine import across plasma membrane"/>
    <property type="evidence" value="ECO:0007669"/>
    <property type="project" value="TreeGrafter"/>
</dbReference>
<evidence type="ECO:0000256" key="1">
    <source>
        <dbReference type="SAM" id="MobiDB-lite"/>
    </source>
</evidence>
<dbReference type="Gene3D" id="2.60.40.1180">
    <property type="entry name" value="Golgi alpha-mannosidase II"/>
    <property type="match status" value="1"/>
</dbReference>
<gene>
    <name evidence="4" type="ORF">NHX12_019847</name>
</gene>
<feature type="compositionally biased region" description="Acidic residues" evidence="1">
    <location>
        <begin position="32"/>
        <end position="43"/>
    </location>
</feature>
<dbReference type="SUPFAM" id="SSF51445">
    <property type="entry name" value="(Trans)glycosidases"/>
    <property type="match status" value="1"/>
</dbReference>
<dbReference type="OrthoDB" id="1740265at2759"/>
<keyword evidence="5" id="KW-1185">Reference proteome</keyword>
<evidence type="ECO:0000259" key="3">
    <source>
        <dbReference type="Pfam" id="PF16028"/>
    </source>
</evidence>
<evidence type="ECO:0000313" key="4">
    <source>
        <dbReference type="EMBL" id="KAJ3613601.1"/>
    </source>
</evidence>
<dbReference type="GO" id="GO:1903801">
    <property type="term" value="P:L-leucine import across plasma membrane"/>
    <property type="evidence" value="ECO:0007669"/>
    <property type="project" value="TreeGrafter"/>
</dbReference>
<dbReference type="Gene3D" id="3.20.20.80">
    <property type="entry name" value="Glycosidases"/>
    <property type="match status" value="1"/>
</dbReference>
<sequence length="542" mass="58850">MSTEGTDVDMKEVQLTEGKQEKEKETELTEEKDNETETELTEAEQEKTELTEVEQEKEETELTEVEQEKEETELTEVEQEKQPMTGGVEAANGDAASATPLAAGERNGAVSVKIPDEVQKEQFTGLSKEELLRVAGTPGWVRTRCALLALFWLGWLGMLAGAVIIILQAPRCRAPPPASWWNQGPLYQIGDVHAFSENLPDLLQAVHKKNMFLVLDLTPNYNGDQPWFSNITMTTVAEELKSALMFWLQQGVDGVQLGGVDQVSSVVPSLWADIRAIVQNRSQDIDSKKVLVGVSSQGSGPEVSSLLESSGVDLLLSDLLRSDGPAHYSRSLSLLRSAHPQSRLAWNLGGRSQGHLASLVGSAGVKVHQLLLFTLPGTPVFNYGDEIGLRDQGTTFPTMLWDTPESEQGLNGTAKEEQEERASCLQVFKTLADLRERELALLYGDLLLLSPSNSSSSSSNSSSSSSLLAYARVWDQSDRYVAAFNWAGEGVTMDLSHPLLAREGVLVLSTDGSALAPGTPVSLGALEVGPGQAMLVKVPYSR</sequence>
<feature type="compositionally biased region" description="Basic and acidic residues" evidence="1">
    <location>
        <begin position="8"/>
        <end position="31"/>
    </location>
</feature>
<dbReference type="Proteomes" id="UP001148018">
    <property type="component" value="Unassembled WGS sequence"/>
</dbReference>
<dbReference type="GO" id="GO:0015180">
    <property type="term" value="F:L-alanine transmembrane transporter activity"/>
    <property type="evidence" value="ECO:0007669"/>
    <property type="project" value="TreeGrafter"/>
</dbReference>
<accession>A0A9Q0IXT5</accession>
<evidence type="ECO:0000256" key="2">
    <source>
        <dbReference type="SAM" id="Phobius"/>
    </source>
</evidence>
<dbReference type="GO" id="GO:0016323">
    <property type="term" value="C:basolateral plasma membrane"/>
    <property type="evidence" value="ECO:0007669"/>
    <property type="project" value="TreeGrafter"/>
</dbReference>
<dbReference type="InterPro" id="IPR031984">
    <property type="entry name" value="SLC3A2_N"/>
</dbReference>
<dbReference type="GO" id="GO:0016324">
    <property type="term" value="C:apical plasma membrane"/>
    <property type="evidence" value="ECO:0007669"/>
    <property type="project" value="TreeGrafter"/>
</dbReference>
<feature type="domain" description="Solute carrier family 3 member 2 N-terminal" evidence="3">
    <location>
        <begin position="112"/>
        <end position="187"/>
    </location>
</feature>
<dbReference type="AlphaFoldDB" id="A0A9Q0IXT5"/>
<feature type="region of interest" description="Disordered" evidence="1">
    <location>
        <begin position="1"/>
        <end position="86"/>
    </location>
</feature>
<dbReference type="PANTHER" id="PTHR46673">
    <property type="entry name" value="4F2 CELL-SURFACE ANTIGEN HEAVY CHAIN"/>
    <property type="match status" value="1"/>
</dbReference>
<keyword evidence="2" id="KW-0472">Membrane</keyword>
<dbReference type="InterPro" id="IPR017853">
    <property type="entry name" value="GH"/>
</dbReference>
<organism evidence="4 5">
    <name type="scientific">Muraenolepis orangiensis</name>
    <name type="common">Patagonian moray cod</name>
    <dbReference type="NCBI Taxonomy" id="630683"/>
    <lineage>
        <taxon>Eukaryota</taxon>
        <taxon>Metazoa</taxon>
        <taxon>Chordata</taxon>
        <taxon>Craniata</taxon>
        <taxon>Vertebrata</taxon>
        <taxon>Euteleostomi</taxon>
        <taxon>Actinopterygii</taxon>
        <taxon>Neopterygii</taxon>
        <taxon>Teleostei</taxon>
        <taxon>Neoteleostei</taxon>
        <taxon>Acanthomorphata</taxon>
        <taxon>Zeiogadaria</taxon>
        <taxon>Gadariae</taxon>
        <taxon>Gadiformes</taxon>
        <taxon>Muraenolepidoidei</taxon>
        <taxon>Muraenolepididae</taxon>
        <taxon>Muraenolepis</taxon>
    </lineage>
</organism>
<dbReference type="GO" id="GO:0015190">
    <property type="term" value="F:L-leucine transmembrane transporter activity"/>
    <property type="evidence" value="ECO:0007669"/>
    <property type="project" value="TreeGrafter"/>
</dbReference>
<dbReference type="EMBL" id="JANIIK010000035">
    <property type="protein sequence ID" value="KAJ3613601.1"/>
    <property type="molecule type" value="Genomic_DNA"/>
</dbReference>
<feature type="transmembrane region" description="Helical" evidence="2">
    <location>
        <begin position="145"/>
        <end position="167"/>
    </location>
</feature>
<dbReference type="GO" id="GO:0015173">
    <property type="term" value="F:aromatic amino acid transmembrane transporter activity"/>
    <property type="evidence" value="ECO:0007669"/>
    <property type="project" value="TreeGrafter"/>
</dbReference>